<proteinExistence type="predicted"/>
<feature type="region of interest" description="Disordered" evidence="6">
    <location>
        <begin position="1"/>
        <end position="29"/>
    </location>
</feature>
<sequence>MTATSASSVRARCAPAPPPSPAALGRARAEPTAAAVTPGATAEAIPALPRTVSPAERRADAAVHALGLLAVLAGTILLLHTLLTAPSPGASLATGLYILGLVATFACSAAYNTAPEGPRKNILRRLDHAAIFLMIAGTYTPVALLGIGGTWGTTLCAAVWAGALPGMALKLIAPGRYERAALAAYLALGWLGVLALPTMLQTMPPWQTAAIAAGGLLYTAGTAFHVAERIPYSTAIWHAFVLAAAACHFTVVLHLAAG</sequence>
<evidence type="ECO:0000256" key="5">
    <source>
        <dbReference type="PIRSR" id="PIRSR604254-1"/>
    </source>
</evidence>
<dbReference type="PANTHER" id="PTHR20855:SF3">
    <property type="entry name" value="LD03007P"/>
    <property type="match status" value="1"/>
</dbReference>
<evidence type="ECO:0000256" key="2">
    <source>
        <dbReference type="ARBA" id="ARBA00022692"/>
    </source>
</evidence>
<dbReference type="EMBL" id="JAGIZA010000006">
    <property type="protein sequence ID" value="MBP0493634.1"/>
    <property type="molecule type" value="Genomic_DNA"/>
</dbReference>
<evidence type="ECO:0000313" key="8">
    <source>
        <dbReference type="EMBL" id="MBP0493634.1"/>
    </source>
</evidence>
<evidence type="ECO:0000313" key="9">
    <source>
        <dbReference type="Proteomes" id="UP000677537"/>
    </source>
</evidence>
<reference evidence="8" key="1">
    <citation type="submission" date="2021-03" db="EMBL/GenBank/DDBJ databases">
        <authorList>
            <person name="So Y."/>
        </authorList>
    </citation>
    <scope>NUCLEOTIDE SEQUENCE</scope>
    <source>
        <strain evidence="8">SG15</strain>
    </source>
</reference>
<keyword evidence="5" id="KW-0479">Metal-binding</keyword>
<keyword evidence="9" id="KW-1185">Reference proteome</keyword>
<feature type="compositionally biased region" description="Low complexity" evidence="6">
    <location>
        <begin position="1"/>
        <end position="14"/>
    </location>
</feature>
<dbReference type="InterPro" id="IPR004254">
    <property type="entry name" value="AdipoR/HlyIII-related"/>
</dbReference>
<accession>A0A940S634</accession>
<keyword evidence="3 7" id="KW-1133">Transmembrane helix</keyword>
<feature type="transmembrane region" description="Helical" evidence="7">
    <location>
        <begin position="95"/>
        <end position="114"/>
    </location>
</feature>
<name>A0A940S634_9PROT</name>
<feature type="transmembrane region" description="Helical" evidence="7">
    <location>
        <begin position="151"/>
        <end position="173"/>
    </location>
</feature>
<comment type="caution">
    <text evidence="8">The sequence shown here is derived from an EMBL/GenBank/DDBJ whole genome shotgun (WGS) entry which is preliminary data.</text>
</comment>
<dbReference type="AlphaFoldDB" id="A0A940S634"/>
<feature type="transmembrane region" description="Helical" evidence="7">
    <location>
        <begin position="180"/>
        <end position="200"/>
    </location>
</feature>
<dbReference type="Pfam" id="PF03006">
    <property type="entry name" value="HlyIII"/>
    <property type="match status" value="1"/>
</dbReference>
<keyword evidence="5" id="KW-0862">Zinc</keyword>
<comment type="subcellular location">
    <subcellularLocation>
        <location evidence="1">Membrane</location>
        <topology evidence="1">Multi-pass membrane protein</topology>
    </subcellularLocation>
</comment>
<dbReference type="GO" id="GO:0016020">
    <property type="term" value="C:membrane"/>
    <property type="evidence" value="ECO:0007669"/>
    <property type="project" value="UniProtKB-SubCell"/>
</dbReference>
<gene>
    <name evidence="8" type="ORF">J5Y10_12685</name>
</gene>
<evidence type="ECO:0000256" key="6">
    <source>
        <dbReference type="SAM" id="MobiDB-lite"/>
    </source>
</evidence>
<evidence type="ECO:0000256" key="1">
    <source>
        <dbReference type="ARBA" id="ARBA00004141"/>
    </source>
</evidence>
<feature type="transmembrane region" description="Helical" evidence="7">
    <location>
        <begin position="206"/>
        <end position="227"/>
    </location>
</feature>
<keyword evidence="4 7" id="KW-0472">Membrane</keyword>
<feature type="transmembrane region" description="Helical" evidence="7">
    <location>
        <begin position="61"/>
        <end position="83"/>
    </location>
</feature>
<protein>
    <submittedName>
        <fullName evidence="8">Hemolysin III family protein</fullName>
    </submittedName>
</protein>
<dbReference type="PANTHER" id="PTHR20855">
    <property type="entry name" value="ADIPOR/PROGESTIN RECEPTOR-RELATED"/>
    <property type="match status" value="1"/>
</dbReference>
<evidence type="ECO:0000256" key="4">
    <source>
        <dbReference type="ARBA" id="ARBA00023136"/>
    </source>
</evidence>
<evidence type="ECO:0000256" key="3">
    <source>
        <dbReference type="ARBA" id="ARBA00022989"/>
    </source>
</evidence>
<keyword evidence="2 7" id="KW-0812">Transmembrane</keyword>
<feature type="transmembrane region" description="Helical" evidence="7">
    <location>
        <begin position="126"/>
        <end position="145"/>
    </location>
</feature>
<dbReference type="Proteomes" id="UP000677537">
    <property type="component" value="Unassembled WGS sequence"/>
</dbReference>
<feature type="binding site" evidence="5">
    <location>
        <position position="238"/>
    </location>
    <ligand>
        <name>Zn(2+)</name>
        <dbReference type="ChEBI" id="CHEBI:29105"/>
    </ligand>
</feature>
<dbReference type="GO" id="GO:0046872">
    <property type="term" value="F:metal ion binding"/>
    <property type="evidence" value="ECO:0007669"/>
    <property type="project" value="UniProtKB-KW"/>
</dbReference>
<feature type="transmembrane region" description="Helical" evidence="7">
    <location>
        <begin position="239"/>
        <end position="257"/>
    </location>
</feature>
<evidence type="ECO:0000256" key="7">
    <source>
        <dbReference type="SAM" id="Phobius"/>
    </source>
</evidence>
<organism evidence="8 9">
    <name type="scientific">Roseomonas indoligenes</name>
    <dbReference type="NCBI Taxonomy" id="2820811"/>
    <lineage>
        <taxon>Bacteria</taxon>
        <taxon>Pseudomonadati</taxon>
        <taxon>Pseudomonadota</taxon>
        <taxon>Alphaproteobacteria</taxon>
        <taxon>Acetobacterales</taxon>
        <taxon>Roseomonadaceae</taxon>
        <taxon>Roseomonas</taxon>
    </lineage>
</organism>